<protein>
    <submittedName>
        <fullName evidence="1">FemAB family protein</fullName>
    </submittedName>
</protein>
<dbReference type="GeneID" id="32900635"/>
<organism evidence="1 2">
    <name type="scientific">Candidatus Nitrosomarinus catalinensis</name>
    <dbReference type="NCBI Taxonomy" id="1898749"/>
    <lineage>
        <taxon>Archaea</taxon>
        <taxon>Nitrososphaerota</taxon>
        <taxon>Nitrososphaeria</taxon>
        <taxon>Nitrosopumilales</taxon>
        <taxon>Nitrosopumilaceae</taxon>
        <taxon>Candidatus Nitrosomarinus</taxon>
    </lineage>
</organism>
<dbReference type="InterPro" id="IPR016181">
    <property type="entry name" value="Acyl_CoA_acyltransferase"/>
</dbReference>
<accession>A0A2Z2HIP5</accession>
<name>A0A2Z2HIP5_9ARCH</name>
<dbReference type="Gene3D" id="3.40.630.30">
    <property type="match status" value="1"/>
</dbReference>
<reference evidence="1 2" key="1">
    <citation type="journal article" date="2017" name="Environ. Microbiol.">
        <title>Genome and epigenome of a novel marine Thaumarchaeota strain suggest viral infection, phosphorothioation DNA modification and multiple restriction systems.</title>
        <authorList>
            <person name="Ahlgren N.A."/>
            <person name="Chen Y."/>
            <person name="Needham D.M."/>
            <person name="Parada A.E."/>
            <person name="Sachdeva R."/>
            <person name="Trinh V."/>
            <person name="Chen T."/>
            <person name="Fuhrman J.A."/>
        </authorList>
    </citation>
    <scope>NUCLEOTIDE SEQUENCE [LARGE SCALE GENOMIC DNA]</scope>
    <source>
        <strain evidence="1 2">SPOT01</strain>
    </source>
</reference>
<dbReference type="InterPro" id="IPR050644">
    <property type="entry name" value="PG_Glycine_Bridge_Synth"/>
</dbReference>
<keyword evidence="2" id="KW-1185">Reference proteome</keyword>
<proteinExistence type="predicted"/>
<gene>
    <name evidence="1" type="ORF">NMSP_0133</name>
</gene>
<dbReference type="PANTHER" id="PTHR36174">
    <property type="entry name" value="LIPID II:GLYCINE GLYCYLTRANSFERASE"/>
    <property type="match status" value="1"/>
</dbReference>
<dbReference type="AlphaFoldDB" id="A0A2Z2HIP5"/>
<dbReference type="OrthoDB" id="140543at2157"/>
<evidence type="ECO:0000313" key="2">
    <source>
        <dbReference type="Proteomes" id="UP000249949"/>
    </source>
</evidence>
<dbReference type="EMBL" id="CP021324">
    <property type="protein sequence ID" value="ARS63765.1"/>
    <property type="molecule type" value="Genomic_DNA"/>
</dbReference>
<dbReference type="Proteomes" id="UP000249949">
    <property type="component" value="Chromosome"/>
</dbReference>
<sequence length="352" mass="40954">MTFKVTISTEIPEFWDDNLLKHNSSTAYQLSVWGKIYQKSYNSIPFFLQVTRNDELLSQLMVLLHNDYLWKNVNFLSNVIGNKLKIKNSLGWIYGPIIHDSENHKEIMELLLNSLDTIAKENNVNYIRGTIPPNFDISTESIFEKSGYSSTPWTTHVINLKQDEDSIYSQLDKKTRYDIRKSEKNKLKFEIGDNFNSLLAFDNMKQNSKNVITDNSDLQKNRWDYLYNTSNGKLFLAKLENNYIGSISSLTFNKNIVQHGVTNIKQNLLGGTFLTWNLIKWGIKNNFNTLDLGGINPNPQNNKEKQISFYKSKWGGKNFKYNIYTKIFDNTRHKISTILQNPNKVKNFLKSN</sequence>
<dbReference type="SUPFAM" id="SSF55729">
    <property type="entry name" value="Acyl-CoA N-acyltransferases (Nat)"/>
    <property type="match status" value="1"/>
</dbReference>
<dbReference type="PANTHER" id="PTHR36174:SF1">
    <property type="entry name" value="LIPID II:GLYCINE GLYCYLTRANSFERASE"/>
    <property type="match status" value="1"/>
</dbReference>
<dbReference type="KEGG" id="nct:NMSP_0133"/>
<dbReference type="RefSeq" id="WP_086906993.1">
    <property type="nucleotide sequence ID" value="NZ_CP021324.1"/>
</dbReference>
<evidence type="ECO:0000313" key="1">
    <source>
        <dbReference type="EMBL" id="ARS63765.1"/>
    </source>
</evidence>